<evidence type="ECO:0000313" key="2">
    <source>
        <dbReference type="EMBL" id="CAI9286079.1"/>
    </source>
</evidence>
<reference evidence="2" key="1">
    <citation type="submission" date="2023-04" db="EMBL/GenBank/DDBJ databases">
        <authorList>
            <person name="Vijverberg K."/>
            <person name="Xiong W."/>
            <person name="Schranz E."/>
        </authorList>
    </citation>
    <scope>NUCLEOTIDE SEQUENCE</scope>
</reference>
<protein>
    <submittedName>
        <fullName evidence="2">Uncharacterized protein</fullName>
    </submittedName>
</protein>
<name>A0AA35Z540_LACSI</name>
<sequence length="169" mass="18295">MEDKNGERSPVAGEDGEYKVEDVSEEVDSMVTWLFSMENDDEVNAIELSKFLEASAEKTHPMKVKIIDDPCWHPVIFQTAASYITINGNEELCGSSFSDSDTSYMAGITGGCGLVFGDGGAWESVGEETRGWLEAEDGNCLVNASSNGYCDDDMLAKFLGDDAGETLCE</sequence>
<gene>
    <name evidence="2" type="ORF">LSALG_LOCUS25516</name>
</gene>
<organism evidence="2 3">
    <name type="scientific">Lactuca saligna</name>
    <name type="common">Willowleaf lettuce</name>
    <dbReference type="NCBI Taxonomy" id="75948"/>
    <lineage>
        <taxon>Eukaryota</taxon>
        <taxon>Viridiplantae</taxon>
        <taxon>Streptophyta</taxon>
        <taxon>Embryophyta</taxon>
        <taxon>Tracheophyta</taxon>
        <taxon>Spermatophyta</taxon>
        <taxon>Magnoliopsida</taxon>
        <taxon>eudicotyledons</taxon>
        <taxon>Gunneridae</taxon>
        <taxon>Pentapetalae</taxon>
        <taxon>asterids</taxon>
        <taxon>campanulids</taxon>
        <taxon>Asterales</taxon>
        <taxon>Asteraceae</taxon>
        <taxon>Cichorioideae</taxon>
        <taxon>Cichorieae</taxon>
        <taxon>Lactucinae</taxon>
        <taxon>Lactuca</taxon>
    </lineage>
</organism>
<dbReference type="PANTHER" id="PTHR37265">
    <property type="entry name" value="OS01G0195300 PROTEIN"/>
    <property type="match status" value="1"/>
</dbReference>
<accession>A0AA35Z540</accession>
<proteinExistence type="predicted"/>
<evidence type="ECO:0000256" key="1">
    <source>
        <dbReference type="SAM" id="MobiDB-lite"/>
    </source>
</evidence>
<feature type="region of interest" description="Disordered" evidence="1">
    <location>
        <begin position="1"/>
        <end position="23"/>
    </location>
</feature>
<keyword evidence="3" id="KW-1185">Reference proteome</keyword>
<dbReference type="PANTHER" id="PTHR37265:SF5">
    <property type="entry name" value="OS01G0195300 PROTEIN"/>
    <property type="match status" value="1"/>
</dbReference>
<dbReference type="Proteomes" id="UP001177003">
    <property type="component" value="Chromosome 5"/>
</dbReference>
<evidence type="ECO:0000313" key="3">
    <source>
        <dbReference type="Proteomes" id="UP001177003"/>
    </source>
</evidence>
<dbReference type="AlphaFoldDB" id="A0AA35Z540"/>
<dbReference type="EMBL" id="OX465081">
    <property type="protein sequence ID" value="CAI9286079.1"/>
    <property type="molecule type" value="Genomic_DNA"/>
</dbReference>